<feature type="transmembrane region" description="Helical" evidence="9">
    <location>
        <begin position="281"/>
        <end position="301"/>
    </location>
</feature>
<evidence type="ECO:0000256" key="3">
    <source>
        <dbReference type="ARBA" id="ARBA00022448"/>
    </source>
</evidence>
<gene>
    <name evidence="10" type="ORF">GBAR_LOCUS31681</name>
</gene>
<accession>A0AA35U2G5</accession>
<evidence type="ECO:0000313" key="11">
    <source>
        <dbReference type="Proteomes" id="UP001174909"/>
    </source>
</evidence>
<organism evidence="10 11">
    <name type="scientific">Geodia barretti</name>
    <name type="common">Barrett's horny sponge</name>
    <dbReference type="NCBI Taxonomy" id="519541"/>
    <lineage>
        <taxon>Eukaryota</taxon>
        <taxon>Metazoa</taxon>
        <taxon>Porifera</taxon>
        <taxon>Demospongiae</taxon>
        <taxon>Heteroscleromorpha</taxon>
        <taxon>Tetractinellida</taxon>
        <taxon>Astrophorina</taxon>
        <taxon>Geodiidae</taxon>
        <taxon>Geodia</taxon>
    </lineage>
</organism>
<feature type="transmembrane region" description="Helical" evidence="9">
    <location>
        <begin position="168"/>
        <end position="186"/>
    </location>
</feature>
<evidence type="ECO:0000256" key="2">
    <source>
        <dbReference type="ARBA" id="ARBA00010694"/>
    </source>
</evidence>
<feature type="transmembrane region" description="Helical" evidence="9">
    <location>
        <begin position="206"/>
        <end position="226"/>
    </location>
</feature>
<comment type="subcellular location">
    <subcellularLocation>
        <location evidence="1">Endoplasmic reticulum membrane</location>
        <topology evidence="1">Multi-pass membrane protein</topology>
    </subcellularLocation>
</comment>
<dbReference type="InterPro" id="IPR013657">
    <property type="entry name" value="SCL35B1-4/HUT1"/>
</dbReference>
<feature type="transmembrane region" description="Helical" evidence="9">
    <location>
        <begin position="82"/>
        <end position="104"/>
    </location>
</feature>
<keyword evidence="7 9" id="KW-0472">Membrane</keyword>
<sequence>MAGVGPGNQLRSRSQAPQSMKEAKQPESTQGAVDKKEPSKMNRSGEMVAFFCFLGIFISYFVYGLLQEKITRKTFDGEKFHFFMFLVGFQCVVNACIARAVSWYQEIAVSLKPYRLYPILSVSYVGAMVASNSALAYITYPTQVLGKSAKPIPVLILGVVLGKKHYPAMKYLIVLLIVVGVAVFLYRDDNQKATNEVHSWRLFHFLGLGELLVFLSLTLDGVTGAIQERLRQSYDNSAYHMMFAVNVYACFYLGAACLLSGEGLEAVGFIFRHPEVSLNLAAFSLASAVGQLFIFTTITHLGPLTCSIFTTTRKFFTILASVLLFANPLLLRQWVGVILVFLGLLLDAFYGKSSKPEQEKVKGNGIPQAPSSTV</sequence>
<proteinExistence type="inferred from homology"/>
<evidence type="ECO:0000256" key="7">
    <source>
        <dbReference type="ARBA" id="ARBA00023136"/>
    </source>
</evidence>
<dbReference type="Proteomes" id="UP001174909">
    <property type="component" value="Unassembled WGS sequence"/>
</dbReference>
<name>A0AA35U2G5_GEOBA</name>
<keyword evidence="4 9" id="KW-0812">Transmembrane</keyword>
<feature type="transmembrane region" description="Helical" evidence="9">
    <location>
        <begin position="238"/>
        <end position="261"/>
    </location>
</feature>
<dbReference type="SUPFAM" id="SSF103481">
    <property type="entry name" value="Multidrug resistance efflux transporter EmrE"/>
    <property type="match status" value="2"/>
</dbReference>
<evidence type="ECO:0000256" key="5">
    <source>
        <dbReference type="ARBA" id="ARBA00022824"/>
    </source>
</evidence>
<feature type="transmembrane region" description="Helical" evidence="9">
    <location>
        <begin position="116"/>
        <end position="140"/>
    </location>
</feature>
<keyword evidence="5" id="KW-0256">Endoplasmic reticulum</keyword>
<dbReference type="PANTHER" id="PTHR10778">
    <property type="entry name" value="SOLUTE CARRIER FAMILY 35 MEMBER B"/>
    <property type="match status" value="1"/>
</dbReference>
<comment type="caution">
    <text evidence="10">The sequence shown here is derived from an EMBL/GenBank/DDBJ whole genome shotgun (WGS) entry which is preliminary data.</text>
</comment>
<dbReference type="InterPro" id="IPR037185">
    <property type="entry name" value="EmrE-like"/>
</dbReference>
<keyword evidence="11" id="KW-1185">Reference proteome</keyword>
<dbReference type="GO" id="GO:0000139">
    <property type="term" value="C:Golgi membrane"/>
    <property type="evidence" value="ECO:0007669"/>
    <property type="project" value="TreeGrafter"/>
</dbReference>
<feature type="transmembrane region" description="Helical" evidence="9">
    <location>
        <begin position="331"/>
        <end position="350"/>
    </location>
</feature>
<evidence type="ECO:0000256" key="9">
    <source>
        <dbReference type="SAM" id="Phobius"/>
    </source>
</evidence>
<keyword evidence="6 9" id="KW-1133">Transmembrane helix</keyword>
<comment type="similarity">
    <text evidence="2">Belongs to the nucleotide-sugar transporter family. SLC35B subfamily.</text>
</comment>
<dbReference type="GO" id="GO:0005789">
    <property type="term" value="C:endoplasmic reticulum membrane"/>
    <property type="evidence" value="ECO:0007669"/>
    <property type="project" value="UniProtKB-SubCell"/>
</dbReference>
<feature type="compositionally biased region" description="Polar residues" evidence="8">
    <location>
        <begin position="9"/>
        <end position="18"/>
    </location>
</feature>
<keyword evidence="3" id="KW-0813">Transport</keyword>
<dbReference type="GO" id="GO:0005460">
    <property type="term" value="F:UDP-glucose transmembrane transporter activity"/>
    <property type="evidence" value="ECO:0007669"/>
    <property type="project" value="TreeGrafter"/>
</dbReference>
<dbReference type="EMBL" id="CASHTH010004500">
    <property type="protein sequence ID" value="CAI8058277.1"/>
    <property type="molecule type" value="Genomic_DNA"/>
</dbReference>
<dbReference type="GO" id="GO:0005459">
    <property type="term" value="F:UDP-galactose transmembrane transporter activity"/>
    <property type="evidence" value="ECO:0007669"/>
    <property type="project" value="TreeGrafter"/>
</dbReference>
<evidence type="ECO:0000256" key="4">
    <source>
        <dbReference type="ARBA" id="ARBA00022692"/>
    </source>
</evidence>
<evidence type="ECO:0000256" key="6">
    <source>
        <dbReference type="ARBA" id="ARBA00022989"/>
    </source>
</evidence>
<dbReference type="Pfam" id="PF08449">
    <property type="entry name" value="UAA"/>
    <property type="match status" value="1"/>
</dbReference>
<evidence type="ECO:0000313" key="10">
    <source>
        <dbReference type="EMBL" id="CAI8058277.1"/>
    </source>
</evidence>
<feature type="region of interest" description="Disordered" evidence="8">
    <location>
        <begin position="1"/>
        <end position="39"/>
    </location>
</feature>
<evidence type="ECO:0000256" key="1">
    <source>
        <dbReference type="ARBA" id="ARBA00004477"/>
    </source>
</evidence>
<evidence type="ECO:0000256" key="8">
    <source>
        <dbReference type="SAM" id="MobiDB-lite"/>
    </source>
</evidence>
<reference evidence="10" key="1">
    <citation type="submission" date="2023-03" db="EMBL/GenBank/DDBJ databases">
        <authorList>
            <person name="Steffen K."/>
            <person name="Cardenas P."/>
        </authorList>
    </citation>
    <scope>NUCLEOTIDE SEQUENCE</scope>
</reference>
<protein>
    <submittedName>
        <fullName evidence="10">Solute carrier family 35 member B1</fullName>
    </submittedName>
</protein>
<dbReference type="AlphaFoldDB" id="A0AA35U2G5"/>
<dbReference type="PANTHER" id="PTHR10778:SF10">
    <property type="entry name" value="SOLUTE CARRIER FAMILY 35 MEMBER B1"/>
    <property type="match status" value="1"/>
</dbReference>
<feature type="transmembrane region" description="Helical" evidence="9">
    <location>
        <begin position="47"/>
        <end position="66"/>
    </location>
</feature>